<evidence type="ECO:0000259" key="1">
    <source>
        <dbReference type="Pfam" id="PF20376"/>
    </source>
</evidence>
<dbReference type="EMBL" id="JQ815895">
    <property type="protein sequence ID" value="AGE14103.1"/>
    <property type="molecule type" value="Genomic_DNA"/>
</dbReference>
<accession>M1GMC2</accession>
<organism evidence="2">
    <name type="scientific">uncultured prokaryote</name>
    <dbReference type="NCBI Taxonomy" id="198431"/>
    <lineage>
        <taxon>unclassified sequences</taxon>
        <taxon>environmental samples</taxon>
    </lineage>
</organism>
<proteinExistence type="predicted"/>
<name>M1GMC2_9ZZZZ</name>
<dbReference type="PROSITE" id="PS51257">
    <property type="entry name" value="PROKAR_LIPOPROTEIN"/>
    <property type="match status" value="1"/>
</dbReference>
<dbReference type="InterPro" id="IPR046612">
    <property type="entry name" value="DUF6671"/>
</dbReference>
<dbReference type="AlphaFoldDB" id="M1GMC2"/>
<feature type="domain" description="DUF6671" evidence="1">
    <location>
        <begin position="69"/>
        <end position="283"/>
    </location>
</feature>
<evidence type="ECO:0000313" key="2">
    <source>
        <dbReference type="EMBL" id="AGE14103.1"/>
    </source>
</evidence>
<protein>
    <recommendedName>
        <fullName evidence="1">DUF6671 domain-containing protein</fullName>
    </recommendedName>
</protein>
<dbReference type="Pfam" id="PF20376">
    <property type="entry name" value="DUF6671"/>
    <property type="match status" value="1"/>
</dbReference>
<reference evidence="2" key="1">
    <citation type="journal article" date="2013" name="Appl. Environ. Microbiol.">
        <title>RubisCO Gene Clusters Found in a Metagenome Microarray from Acid Mine Drainage.</title>
        <authorList>
            <person name="Guo X."/>
            <person name="Yin H."/>
            <person name="Cong J."/>
            <person name="Dai Z."/>
            <person name="Liang Y."/>
            <person name="Liu X."/>
        </authorList>
    </citation>
    <scope>NUCLEOTIDE SEQUENCE</scope>
</reference>
<sequence length="283" mass="30917">MKSGKSVYDGSTVALLTQHGKERVIAPVLNAALGCRVVRVGGFDTDTLGTFTREIPRPGTQLETARRKARIGMELSGLPLGLASEGSFGPDPFAGLFSWNLEMILWIDDTLGIEVVGSASGATNFSHLLAAEWEEVERFGRQAGFPEHRLVVRPQGEEDPRCRKDITTWAELEAVFFRALAESTNGRAFIETDVRAHANPTRMERIGQAARDLTCKLCTLCPTCDAPGFQITAHIPGLPCEDCGAPTQEPRADIHRCTRCGHQRTVERPEKAAQAGRCNFCNP</sequence>